<sequence>MNKRQFINTAAASMLAMGVLAIAPAAHAESMGKCFGVAKAGQNDCAGLSGLHSCKGTSTVNYNPGDFAVKPTGTCEKLGGLNMEQAKAILKNPDEVKAFEAKMAKHDMS</sequence>
<organism evidence="2 3">
    <name type="scientific">Thiomonas delicata</name>
    <name type="common">Thiomonas cuprina</name>
    <dbReference type="NCBI Taxonomy" id="364030"/>
    <lineage>
        <taxon>Bacteria</taxon>
        <taxon>Pseudomonadati</taxon>
        <taxon>Pseudomonadota</taxon>
        <taxon>Betaproteobacteria</taxon>
        <taxon>Burkholderiales</taxon>
        <taxon>Thiomonas</taxon>
    </lineage>
</organism>
<dbReference type="InterPro" id="IPR018740">
    <property type="entry name" value="DUF2282_membr"/>
</dbReference>
<protein>
    <submittedName>
        <fullName evidence="2">Putative signal peptide protein</fullName>
    </submittedName>
</protein>
<evidence type="ECO:0000313" key="3">
    <source>
        <dbReference type="Proteomes" id="UP000214566"/>
    </source>
</evidence>
<evidence type="ECO:0000313" key="2">
    <source>
        <dbReference type="EMBL" id="SBP88475.1"/>
    </source>
</evidence>
<keyword evidence="3" id="KW-1185">Reference proteome</keyword>
<proteinExistence type="predicted"/>
<dbReference type="RefSeq" id="WP_094160824.1">
    <property type="nucleotide sequence ID" value="NZ_LT592171.1"/>
</dbReference>
<keyword evidence="1" id="KW-0732">Signal</keyword>
<name>A0A238D5G8_THIDL</name>
<dbReference type="OrthoDB" id="1551288at2"/>
<gene>
    <name evidence="2" type="ORF">THIARS_70095</name>
</gene>
<dbReference type="Proteomes" id="UP000214566">
    <property type="component" value="Unassembled WGS sequence"/>
</dbReference>
<reference evidence="2 3" key="1">
    <citation type="submission" date="2016-06" db="EMBL/GenBank/DDBJ databases">
        <authorList>
            <person name="Kjaerup R.B."/>
            <person name="Dalgaard T.S."/>
            <person name="Juul-Madsen H.R."/>
        </authorList>
    </citation>
    <scope>NUCLEOTIDE SEQUENCE [LARGE SCALE GENOMIC DNA]</scope>
    <source>
        <strain evidence="2 3">DSM 16361</strain>
    </source>
</reference>
<dbReference type="AlphaFoldDB" id="A0A238D5G8"/>
<feature type="signal peptide" evidence="1">
    <location>
        <begin position="1"/>
        <end position="28"/>
    </location>
</feature>
<evidence type="ECO:0000256" key="1">
    <source>
        <dbReference type="SAM" id="SignalP"/>
    </source>
</evidence>
<accession>A0A238D5G8</accession>
<feature type="chain" id="PRO_5012421168" evidence="1">
    <location>
        <begin position="29"/>
        <end position="109"/>
    </location>
</feature>
<dbReference type="EMBL" id="FLMQ01000056">
    <property type="protein sequence ID" value="SBP88475.1"/>
    <property type="molecule type" value="Genomic_DNA"/>
</dbReference>
<dbReference type="Pfam" id="PF10048">
    <property type="entry name" value="DUF2282"/>
    <property type="match status" value="1"/>
</dbReference>